<dbReference type="GO" id="GO:0010181">
    <property type="term" value="F:FMN binding"/>
    <property type="evidence" value="ECO:0007669"/>
    <property type="project" value="TreeGrafter"/>
</dbReference>
<dbReference type="AlphaFoldDB" id="A0A514CJ89"/>
<proteinExistence type="predicted"/>
<name>A0A514CJ89_9BACT</name>
<dbReference type="RefSeq" id="WP_141615140.1">
    <property type="nucleotide sequence ID" value="NZ_CP041253.1"/>
</dbReference>
<evidence type="ECO:0000313" key="3">
    <source>
        <dbReference type="Proteomes" id="UP000316614"/>
    </source>
</evidence>
<reference evidence="2 3" key="1">
    <citation type="submission" date="2019-06" db="EMBL/GenBank/DDBJ databases">
        <title>Echinicola alkalisoli sp. nov. isolated from saline soil.</title>
        <authorList>
            <person name="Sun J.-Q."/>
            <person name="Xu L."/>
        </authorList>
    </citation>
    <scope>NUCLEOTIDE SEQUENCE [LARGE SCALE GENOMIC DNA]</scope>
    <source>
        <strain evidence="2 3">LN3S3</strain>
    </source>
</reference>
<gene>
    <name evidence="2" type="ORF">FKX85_13020</name>
</gene>
<dbReference type="InterPro" id="IPR005025">
    <property type="entry name" value="FMN_Rdtase-like_dom"/>
</dbReference>
<dbReference type="KEGG" id="echi:FKX85_13020"/>
<dbReference type="PANTHER" id="PTHR30543:SF21">
    <property type="entry name" value="NAD(P)H-DEPENDENT FMN REDUCTASE LOT6"/>
    <property type="match status" value="1"/>
</dbReference>
<dbReference type="GO" id="GO:0016491">
    <property type="term" value="F:oxidoreductase activity"/>
    <property type="evidence" value="ECO:0007669"/>
    <property type="project" value="InterPro"/>
</dbReference>
<dbReference type="OrthoDB" id="9812295at2"/>
<sequence>MKIAILLGAVRAGRQSSKVGQYVANTLGQKDVDVEVIDLARSNLPIFGTAEPDDEGTKWTIDGVGNQLDEADAIIFVTPEYHGSFSGVLKNALDYYWKEFQRKPIGVVAVSAGRMAGINASTQLQHVILSLGGYPLPLKLLVSEVHHAFDETGKLADPNVERHTEKFIQEFLWFSKAISLVKKENLPV</sequence>
<dbReference type="PANTHER" id="PTHR30543">
    <property type="entry name" value="CHROMATE REDUCTASE"/>
    <property type="match status" value="1"/>
</dbReference>
<evidence type="ECO:0000313" key="2">
    <source>
        <dbReference type="EMBL" id="QDH79903.1"/>
    </source>
</evidence>
<dbReference type="Proteomes" id="UP000316614">
    <property type="component" value="Chromosome"/>
</dbReference>
<evidence type="ECO:0000259" key="1">
    <source>
        <dbReference type="Pfam" id="PF03358"/>
    </source>
</evidence>
<dbReference type="SUPFAM" id="SSF52218">
    <property type="entry name" value="Flavoproteins"/>
    <property type="match status" value="1"/>
</dbReference>
<dbReference type="GO" id="GO:0005829">
    <property type="term" value="C:cytosol"/>
    <property type="evidence" value="ECO:0007669"/>
    <property type="project" value="TreeGrafter"/>
</dbReference>
<protein>
    <submittedName>
        <fullName evidence="2">NAD(P)H-dependent oxidoreductase</fullName>
    </submittedName>
</protein>
<accession>A0A514CJ89</accession>
<dbReference type="InterPro" id="IPR050712">
    <property type="entry name" value="NAD(P)H-dep_reductase"/>
</dbReference>
<keyword evidence="3" id="KW-1185">Reference proteome</keyword>
<organism evidence="2 3">
    <name type="scientific">Echinicola soli</name>
    <dbReference type="NCBI Taxonomy" id="2591634"/>
    <lineage>
        <taxon>Bacteria</taxon>
        <taxon>Pseudomonadati</taxon>
        <taxon>Bacteroidota</taxon>
        <taxon>Cytophagia</taxon>
        <taxon>Cytophagales</taxon>
        <taxon>Cyclobacteriaceae</taxon>
        <taxon>Echinicola</taxon>
    </lineage>
</organism>
<dbReference type="EMBL" id="CP041253">
    <property type="protein sequence ID" value="QDH79903.1"/>
    <property type="molecule type" value="Genomic_DNA"/>
</dbReference>
<feature type="domain" description="NADPH-dependent FMN reductase-like" evidence="1">
    <location>
        <begin position="1"/>
        <end position="143"/>
    </location>
</feature>
<dbReference type="Pfam" id="PF03358">
    <property type="entry name" value="FMN_red"/>
    <property type="match status" value="1"/>
</dbReference>
<dbReference type="Gene3D" id="3.40.50.360">
    <property type="match status" value="1"/>
</dbReference>
<dbReference type="InterPro" id="IPR029039">
    <property type="entry name" value="Flavoprotein-like_sf"/>
</dbReference>